<dbReference type="PANTHER" id="PTHR39337">
    <property type="entry name" value="BLR5642 PROTEIN"/>
    <property type="match status" value="1"/>
</dbReference>
<dbReference type="InterPro" id="IPR007438">
    <property type="entry name" value="DUF488"/>
</dbReference>
<proteinExistence type="predicted"/>
<name>A0A7V0Z7I9_UNCW3</name>
<comment type="caution">
    <text evidence="1">The sequence shown here is derived from an EMBL/GenBank/DDBJ whole genome shotgun (WGS) entry which is preliminary data.</text>
</comment>
<protein>
    <submittedName>
        <fullName evidence="1">DUF488 domain-containing protein</fullName>
    </submittedName>
</protein>
<evidence type="ECO:0000313" key="1">
    <source>
        <dbReference type="EMBL" id="HDY60111.1"/>
    </source>
</evidence>
<dbReference type="InterPro" id="IPR014519">
    <property type="entry name" value="UCP024492"/>
</dbReference>
<accession>A0A7V0Z7I9</accession>
<organism evidence="1">
    <name type="scientific">candidate division WOR-3 bacterium</name>
    <dbReference type="NCBI Taxonomy" id="2052148"/>
    <lineage>
        <taxon>Bacteria</taxon>
        <taxon>Bacteria division WOR-3</taxon>
    </lineage>
</organism>
<gene>
    <name evidence="1" type="ORF">ENP86_11300</name>
</gene>
<dbReference type="AlphaFoldDB" id="A0A7V0Z7I9"/>
<dbReference type="EMBL" id="DSKY01000022">
    <property type="protein sequence ID" value="HDY60111.1"/>
    <property type="molecule type" value="Genomic_DNA"/>
</dbReference>
<sequence length="142" mass="16472">MLKSIYTLGTGTRGIVVFFKIIKDFHIDTIVDVRRFPTSKFEDFKKENLSPLCIKEGIEYVYLGDELGGYRKGGYEEWTKSNEFKSGIDKLVKIANNKTVCIICAETLPWKCHRRFIGAELNKLGFDVIHIIDEKHLWKPKK</sequence>
<dbReference type="PIRSF" id="PIRSF024492">
    <property type="entry name" value="UCP024492"/>
    <property type="match status" value="1"/>
</dbReference>
<dbReference type="PANTHER" id="PTHR39337:SF1">
    <property type="entry name" value="BLR5642 PROTEIN"/>
    <property type="match status" value="1"/>
</dbReference>
<dbReference type="Pfam" id="PF04343">
    <property type="entry name" value="DUF488"/>
    <property type="match status" value="1"/>
</dbReference>
<reference evidence="1" key="1">
    <citation type="journal article" date="2020" name="mSystems">
        <title>Genome- and Community-Level Interaction Insights into Carbon Utilization and Element Cycling Functions of Hydrothermarchaeota in Hydrothermal Sediment.</title>
        <authorList>
            <person name="Zhou Z."/>
            <person name="Liu Y."/>
            <person name="Xu W."/>
            <person name="Pan J."/>
            <person name="Luo Z.H."/>
            <person name="Li M."/>
        </authorList>
    </citation>
    <scope>NUCLEOTIDE SEQUENCE [LARGE SCALE GENOMIC DNA]</scope>
    <source>
        <strain evidence="1">SpSt-258</strain>
    </source>
</reference>